<proteinExistence type="predicted"/>
<dbReference type="VEuPathDB" id="MicrosporidiaDB:M153_43780003"/>
<gene>
    <name evidence="1" type="ORF">M153_43780003</name>
</gene>
<evidence type="ECO:0000313" key="2">
    <source>
        <dbReference type="Proteomes" id="UP000051530"/>
    </source>
</evidence>
<name>A0A0R0LSV4_9MICR</name>
<protein>
    <submittedName>
        <fullName evidence="1">Uncharacterized protein</fullName>
    </submittedName>
</protein>
<organism evidence="1 2">
    <name type="scientific">Pseudoloma neurophilia</name>
    <dbReference type="NCBI Taxonomy" id="146866"/>
    <lineage>
        <taxon>Eukaryota</taxon>
        <taxon>Fungi</taxon>
        <taxon>Fungi incertae sedis</taxon>
        <taxon>Microsporidia</taxon>
        <taxon>Pseudoloma</taxon>
    </lineage>
</organism>
<accession>A0A0R0LSV4</accession>
<keyword evidence="2" id="KW-1185">Reference proteome</keyword>
<reference evidence="1 2" key="1">
    <citation type="submission" date="2015-07" db="EMBL/GenBank/DDBJ databases">
        <title>The genome of Pseudoloma neurophilia, a relevant intracellular parasite of the zebrafish.</title>
        <authorList>
            <person name="Ndikumana S."/>
            <person name="Pelin A."/>
            <person name="Sanders J."/>
            <person name="Corradi N."/>
        </authorList>
    </citation>
    <scope>NUCLEOTIDE SEQUENCE [LARGE SCALE GENOMIC DNA]</scope>
    <source>
        <strain evidence="1 2">MK1</strain>
    </source>
</reference>
<dbReference type="EMBL" id="LGUB01000830">
    <property type="protein sequence ID" value="KRH92563.1"/>
    <property type="molecule type" value="Genomic_DNA"/>
</dbReference>
<dbReference type="Proteomes" id="UP000051530">
    <property type="component" value="Unassembled WGS sequence"/>
</dbReference>
<dbReference type="AlphaFoldDB" id="A0A0R0LSV4"/>
<sequence>AINKEEKEKILNQTGLFFDIFNSFHLKILSQFYQKSYHFLRTSL</sequence>
<feature type="non-terminal residue" evidence="1">
    <location>
        <position position="1"/>
    </location>
</feature>
<comment type="caution">
    <text evidence="1">The sequence shown here is derived from an EMBL/GenBank/DDBJ whole genome shotgun (WGS) entry which is preliminary data.</text>
</comment>
<evidence type="ECO:0000313" key="1">
    <source>
        <dbReference type="EMBL" id="KRH92563.1"/>
    </source>
</evidence>